<evidence type="ECO:0000259" key="1">
    <source>
        <dbReference type="PROSITE" id="PS51186"/>
    </source>
</evidence>
<dbReference type="EMBL" id="JAGMWN010000005">
    <property type="protein sequence ID" value="MBP5857675.1"/>
    <property type="molecule type" value="Genomic_DNA"/>
</dbReference>
<comment type="caution">
    <text evidence="2">The sequence shown here is derived from an EMBL/GenBank/DDBJ whole genome shotgun (WGS) entry which is preliminary data.</text>
</comment>
<dbReference type="AlphaFoldDB" id="A0A8J7RZV2"/>
<dbReference type="InterPro" id="IPR052777">
    <property type="entry name" value="Acetyltransferase_Enz"/>
</dbReference>
<evidence type="ECO:0000313" key="3">
    <source>
        <dbReference type="Proteomes" id="UP000672602"/>
    </source>
</evidence>
<dbReference type="CDD" id="cd04301">
    <property type="entry name" value="NAT_SF"/>
    <property type="match status" value="1"/>
</dbReference>
<accession>A0A8J7RZV2</accession>
<evidence type="ECO:0000313" key="2">
    <source>
        <dbReference type="EMBL" id="MBP5857675.1"/>
    </source>
</evidence>
<sequence length="169" mass="18960">MSGTEAETAVVEIEPVTSGDRLSYLKTLFVEYAEALEYDLCFEHFDRELDTLPGLYSPPDGNLWIARVDGAVAGCVALRRVIDLNDGMPAGEIKRLYVRPRFRGHSLGTRLIEAAIDFARSGSYRRLLLDTVGGRMERAIGLYRGLGFRRTGRYYEGAPDGVDFYRLDL</sequence>
<keyword evidence="3" id="KW-1185">Reference proteome</keyword>
<dbReference type="InterPro" id="IPR000182">
    <property type="entry name" value="GNAT_dom"/>
</dbReference>
<gene>
    <name evidence="2" type="ORF">KAJ83_11700</name>
</gene>
<dbReference type="SUPFAM" id="SSF55729">
    <property type="entry name" value="Acyl-CoA N-acyltransferases (Nat)"/>
    <property type="match status" value="1"/>
</dbReference>
<dbReference type="PANTHER" id="PTHR43305:SF1">
    <property type="entry name" value="FAMILY N-ACETYLTRANSFERASE, PUTATIVE (AFU_ORTHOLOGUE AFUA_2G01380)-RELATED"/>
    <property type="match status" value="1"/>
</dbReference>
<name>A0A8J7RZV2_9PROT</name>
<organism evidence="2 3">
    <name type="scientific">Marivibrio halodurans</name>
    <dbReference type="NCBI Taxonomy" id="2039722"/>
    <lineage>
        <taxon>Bacteria</taxon>
        <taxon>Pseudomonadati</taxon>
        <taxon>Pseudomonadota</taxon>
        <taxon>Alphaproteobacteria</taxon>
        <taxon>Rhodospirillales</taxon>
        <taxon>Rhodospirillaceae</taxon>
        <taxon>Marivibrio</taxon>
    </lineage>
</organism>
<dbReference type="PROSITE" id="PS51186">
    <property type="entry name" value="GNAT"/>
    <property type="match status" value="1"/>
</dbReference>
<reference evidence="2" key="1">
    <citation type="submission" date="2021-04" db="EMBL/GenBank/DDBJ databases">
        <authorList>
            <person name="Zhang D.-C."/>
        </authorList>
    </citation>
    <scope>NUCLEOTIDE SEQUENCE</scope>
    <source>
        <strain evidence="2">CGMCC 1.15697</strain>
    </source>
</reference>
<feature type="domain" description="N-acetyltransferase" evidence="1">
    <location>
        <begin position="11"/>
        <end position="169"/>
    </location>
</feature>
<dbReference type="GO" id="GO:0016747">
    <property type="term" value="F:acyltransferase activity, transferring groups other than amino-acyl groups"/>
    <property type="evidence" value="ECO:0007669"/>
    <property type="project" value="InterPro"/>
</dbReference>
<protein>
    <submittedName>
        <fullName evidence="2">GNAT family N-acetyltransferase</fullName>
    </submittedName>
</protein>
<dbReference type="Pfam" id="PF00583">
    <property type="entry name" value="Acetyltransf_1"/>
    <property type="match status" value="1"/>
</dbReference>
<dbReference type="Proteomes" id="UP000672602">
    <property type="component" value="Unassembled WGS sequence"/>
</dbReference>
<dbReference type="Gene3D" id="3.40.630.30">
    <property type="match status" value="1"/>
</dbReference>
<proteinExistence type="predicted"/>
<dbReference type="PANTHER" id="PTHR43305">
    <property type="entry name" value="FAMILY N-ACETYLTRANSFERASE, PUTATIVE (AFU_ORTHOLOGUE AFUA_2G01380)-RELATED"/>
    <property type="match status" value="1"/>
</dbReference>
<dbReference type="RefSeq" id="WP_210682263.1">
    <property type="nucleotide sequence ID" value="NZ_JAGMWN010000005.1"/>
</dbReference>
<dbReference type="InterPro" id="IPR016181">
    <property type="entry name" value="Acyl_CoA_acyltransferase"/>
</dbReference>